<dbReference type="EMBL" id="JACAZI010000001">
    <property type="protein sequence ID" value="KAF7371764.1"/>
    <property type="molecule type" value="Genomic_DNA"/>
</dbReference>
<feature type="region of interest" description="Disordered" evidence="1">
    <location>
        <begin position="1"/>
        <end position="29"/>
    </location>
</feature>
<dbReference type="AlphaFoldDB" id="A0A8H6Z708"/>
<proteinExistence type="predicted"/>
<sequence length="168" mass="19333">MKTEDLTEEQKAQAFLNDMDDMESGDLDRDKQEQLTMTRYRLRSLTRLFASLGADPELSPDTPKTQIRRRVRHIVAERESYISGRALTAKQLEVALQDSLIPVYKFLRGARELDHELEMPVPEKFLLRDLDAVRRAIDNVEDMVKAMVDMAETDKEDPDVTLVASSHK</sequence>
<evidence type="ECO:0000313" key="2">
    <source>
        <dbReference type="EMBL" id="KAF7371764.1"/>
    </source>
</evidence>
<evidence type="ECO:0000256" key="1">
    <source>
        <dbReference type="SAM" id="MobiDB-lite"/>
    </source>
</evidence>
<protein>
    <submittedName>
        <fullName evidence="2">Uncharacterized protein</fullName>
    </submittedName>
</protein>
<organism evidence="2 3">
    <name type="scientific">Mycena venus</name>
    <dbReference type="NCBI Taxonomy" id="2733690"/>
    <lineage>
        <taxon>Eukaryota</taxon>
        <taxon>Fungi</taxon>
        <taxon>Dikarya</taxon>
        <taxon>Basidiomycota</taxon>
        <taxon>Agaricomycotina</taxon>
        <taxon>Agaricomycetes</taxon>
        <taxon>Agaricomycetidae</taxon>
        <taxon>Agaricales</taxon>
        <taxon>Marasmiineae</taxon>
        <taxon>Mycenaceae</taxon>
        <taxon>Mycena</taxon>
    </lineage>
</organism>
<keyword evidence="3" id="KW-1185">Reference proteome</keyword>
<comment type="caution">
    <text evidence="2">The sequence shown here is derived from an EMBL/GenBank/DDBJ whole genome shotgun (WGS) entry which is preliminary data.</text>
</comment>
<dbReference type="Proteomes" id="UP000620124">
    <property type="component" value="Unassembled WGS sequence"/>
</dbReference>
<evidence type="ECO:0000313" key="3">
    <source>
        <dbReference type="Proteomes" id="UP000620124"/>
    </source>
</evidence>
<feature type="compositionally biased region" description="Basic and acidic residues" evidence="1">
    <location>
        <begin position="1"/>
        <end position="11"/>
    </location>
</feature>
<dbReference type="OrthoDB" id="3009286at2759"/>
<gene>
    <name evidence="2" type="ORF">MVEN_00033000</name>
</gene>
<accession>A0A8H6Z708</accession>
<name>A0A8H6Z708_9AGAR</name>
<reference evidence="2" key="1">
    <citation type="submission" date="2020-05" db="EMBL/GenBank/DDBJ databases">
        <title>Mycena genomes resolve the evolution of fungal bioluminescence.</title>
        <authorList>
            <person name="Tsai I.J."/>
        </authorList>
    </citation>
    <scope>NUCLEOTIDE SEQUENCE</scope>
    <source>
        <strain evidence="2">CCC161011</strain>
    </source>
</reference>